<keyword evidence="14" id="KW-1185">Reference proteome</keyword>
<dbReference type="InterPro" id="IPR047161">
    <property type="entry name" value="GIT-like"/>
</dbReference>
<keyword evidence="7 10" id="KW-0175">Coiled coil</keyword>
<dbReference type="Proteomes" id="UP001608902">
    <property type="component" value="Unassembled WGS sequence"/>
</dbReference>
<comment type="caution">
    <text evidence="13">The sequence shown here is derived from an EMBL/GenBank/DDBJ whole genome shotgun (WGS) entry which is preliminary data.</text>
</comment>
<feature type="compositionally biased region" description="Basic and acidic residues" evidence="11">
    <location>
        <begin position="432"/>
        <end position="450"/>
    </location>
</feature>
<dbReference type="Pfam" id="PF01412">
    <property type="entry name" value="ArfGap"/>
    <property type="match status" value="1"/>
</dbReference>
<evidence type="ECO:0000256" key="6">
    <source>
        <dbReference type="ARBA" id="ARBA00023043"/>
    </source>
</evidence>
<dbReference type="CDD" id="cd08833">
    <property type="entry name" value="ArfGap_GIT"/>
    <property type="match status" value="1"/>
</dbReference>
<evidence type="ECO:0000313" key="13">
    <source>
        <dbReference type="EMBL" id="MFH4975525.1"/>
    </source>
</evidence>
<dbReference type="InterPro" id="IPR022018">
    <property type="entry name" value="GIT1_C"/>
</dbReference>
<dbReference type="SMART" id="SM00555">
    <property type="entry name" value="GIT"/>
    <property type="match status" value="2"/>
</dbReference>
<protein>
    <recommendedName>
        <fullName evidence="12">Arf-GAP domain-containing protein</fullName>
    </recommendedName>
</protein>
<dbReference type="Pfam" id="PF16559">
    <property type="entry name" value="GIT_CC"/>
    <property type="match status" value="1"/>
</dbReference>
<dbReference type="InterPro" id="IPR001164">
    <property type="entry name" value="ArfGAP_dom"/>
</dbReference>
<feature type="compositionally biased region" description="Polar residues" evidence="11">
    <location>
        <begin position="589"/>
        <end position="598"/>
    </location>
</feature>
<dbReference type="SMART" id="SM00105">
    <property type="entry name" value="ArfGap"/>
    <property type="match status" value="1"/>
</dbReference>
<sequence>MLNQDGTLKEKKWNEMASSSVLPGCSMSGSSYVCADCGAEDPQWASLNKGVLICSECCYVHRNLGRHISYIRSLKKGVWDSTQLELMYVLYSNGSNNIWEHSLVDPQSSSKTKRKPTPQDPVLPIKENFIKAKYAKMAFTLRPSKEDEPLNQDDLNQQLWSCVRTSHVETTLRLLALGADPNYVDPDKQNAPLHIAAKSGQALQVELLWIYGADIGQINAGDLSPAEVAKLENHTALALRLKELEFEVTTRLTMYLCGRKPDIGRDQYFLIPELIGQNDSLHLKKLRNQLQTAPAHYLERMVQDIYDEVDRRETGAAWSATLQSLHSIHFGNDQCIAVFLPPNPELSATRNQLRQKLAKCDVREFATLIIDVLTEIKRRFYGLPLNEQWDNTEATKSGINRSICDSGAAFGSNLRTANALSRDYDDVAEVPPAKERTSDNMRKLSNRRDTNSSISGEFLQDNAGFSLDDYLEVKDRLLETEHKLSVIQQANAQILRMISRLQSNVDRLNSDSVEIQTEVRKLQASNFQALIRRQPSPAGALSPSVPPVGESLKTRSGSASQLCVGKSAIEPLHLDSHDSSYRTGRRHMSLTSPSTPTGYSAPPLTTDGTDVLQVANGITQPSEQISSSGIESSEQYERITNCDSGRGMEDKNASIGRSGPQFFQHSNPTYPDQLIARTEQLTSAIKALLIDAKYGRLNDHAPEHAHTIAVLVSRMVDLIPDKGRTQTLSLCLQRISDAVVILSAKCNAPTLNVDETCKAAFSVGHCAKQLLVSVYNKLPLK</sequence>
<dbReference type="InterPro" id="IPR037278">
    <property type="entry name" value="ARFGAP/RecO"/>
</dbReference>
<dbReference type="Pfam" id="PF08518">
    <property type="entry name" value="GIT_SHD"/>
    <property type="match status" value="2"/>
</dbReference>
<dbReference type="InterPro" id="IPR036770">
    <property type="entry name" value="Ankyrin_rpt-contain_sf"/>
</dbReference>
<dbReference type="SUPFAM" id="SSF57863">
    <property type="entry name" value="ArfGap/RecO-like zinc finger"/>
    <property type="match status" value="1"/>
</dbReference>
<evidence type="ECO:0000256" key="3">
    <source>
        <dbReference type="ARBA" id="ARBA00022737"/>
    </source>
</evidence>
<name>A0ABD6EGS7_9BILA</name>
<dbReference type="GO" id="GO:0008270">
    <property type="term" value="F:zinc ion binding"/>
    <property type="evidence" value="ECO:0007669"/>
    <property type="project" value="UniProtKB-KW"/>
</dbReference>
<dbReference type="InterPro" id="IPR013724">
    <property type="entry name" value="GIT_SHD"/>
</dbReference>
<evidence type="ECO:0000256" key="5">
    <source>
        <dbReference type="ARBA" id="ARBA00022833"/>
    </source>
</evidence>
<dbReference type="PANTHER" id="PTHR46097:SF3">
    <property type="entry name" value="ARF GTPASE-ACTIVATING PROTEIN GIT"/>
    <property type="match status" value="1"/>
</dbReference>
<evidence type="ECO:0000256" key="9">
    <source>
        <dbReference type="PROSITE-ProRule" id="PRU00288"/>
    </source>
</evidence>
<dbReference type="AlphaFoldDB" id="A0ABD6EGS7"/>
<keyword evidence="5" id="KW-0862">Zinc</keyword>
<keyword evidence="2" id="KW-0479">Metal-binding</keyword>
<dbReference type="Pfam" id="PF13637">
    <property type="entry name" value="Ank_4"/>
    <property type="match status" value="1"/>
</dbReference>
<feature type="coiled-coil region" evidence="10">
    <location>
        <begin position="491"/>
        <end position="525"/>
    </location>
</feature>
<dbReference type="PROSITE" id="PS50088">
    <property type="entry name" value="ANK_REPEAT"/>
    <property type="match status" value="1"/>
</dbReference>
<dbReference type="InterPro" id="IPR038508">
    <property type="entry name" value="ArfGAP_dom_sf"/>
</dbReference>
<keyword evidence="3" id="KW-0677">Repeat</keyword>
<gene>
    <name evidence="13" type="ORF">AB6A40_002234</name>
</gene>
<keyword evidence="4 9" id="KW-0863">Zinc-finger</keyword>
<dbReference type="SUPFAM" id="SSF48403">
    <property type="entry name" value="Ankyrin repeat"/>
    <property type="match status" value="1"/>
</dbReference>
<evidence type="ECO:0000256" key="7">
    <source>
        <dbReference type="ARBA" id="ARBA00023054"/>
    </source>
</evidence>
<dbReference type="PANTHER" id="PTHR46097">
    <property type="entry name" value="G PROTEIN-COUPLED RECEPTOR KINASE INTERACTING ARFGAP"/>
    <property type="match status" value="1"/>
</dbReference>
<feature type="region of interest" description="Disordered" evidence="11">
    <location>
        <begin position="575"/>
        <end position="609"/>
    </location>
</feature>
<evidence type="ECO:0000256" key="2">
    <source>
        <dbReference type="ARBA" id="ARBA00022723"/>
    </source>
</evidence>
<evidence type="ECO:0000256" key="11">
    <source>
        <dbReference type="SAM" id="MobiDB-lite"/>
    </source>
</evidence>
<feature type="repeat" description="ANK" evidence="8">
    <location>
        <begin position="188"/>
        <end position="220"/>
    </location>
</feature>
<feature type="region of interest" description="Disordered" evidence="11">
    <location>
        <begin position="534"/>
        <end position="554"/>
    </location>
</feature>
<dbReference type="InterPro" id="IPR032352">
    <property type="entry name" value="GIT1/2_CC"/>
</dbReference>
<dbReference type="InterPro" id="IPR002110">
    <property type="entry name" value="Ankyrin_rpt"/>
</dbReference>
<evidence type="ECO:0000256" key="1">
    <source>
        <dbReference type="ARBA" id="ARBA00022468"/>
    </source>
</evidence>
<proteinExistence type="predicted"/>
<feature type="domain" description="Arf-GAP" evidence="12">
    <location>
        <begin position="10"/>
        <end position="147"/>
    </location>
</feature>
<dbReference type="Gene3D" id="1.25.40.20">
    <property type="entry name" value="Ankyrin repeat-containing domain"/>
    <property type="match status" value="1"/>
</dbReference>
<dbReference type="GO" id="GO:0005096">
    <property type="term" value="F:GTPase activator activity"/>
    <property type="evidence" value="ECO:0007669"/>
    <property type="project" value="UniProtKB-KW"/>
</dbReference>
<evidence type="ECO:0000259" key="12">
    <source>
        <dbReference type="PROSITE" id="PS50115"/>
    </source>
</evidence>
<keyword evidence="6 8" id="KW-0040">ANK repeat</keyword>
<dbReference type="Gene3D" id="1.10.220.150">
    <property type="entry name" value="Arf GTPase activating protein"/>
    <property type="match status" value="1"/>
</dbReference>
<feature type="region of interest" description="Disordered" evidence="11">
    <location>
        <begin position="642"/>
        <end position="661"/>
    </location>
</feature>
<keyword evidence="1" id="KW-0343">GTPase activation</keyword>
<dbReference type="PRINTS" id="PR00405">
    <property type="entry name" value="REVINTRACTNG"/>
</dbReference>
<dbReference type="PROSITE" id="PS50115">
    <property type="entry name" value="ARFGAP"/>
    <property type="match status" value="1"/>
</dbReference>
<evidence type="ECO:0000313" key="14">
    <source>
        <dbReference type="Proteomes" id="UP001608902"/>
    </source>
</evidence>
<feature type="region of interest" description="Disordered" evidence="11">
    <location>
        <begin position="432"/>
        <end position="451"/>
    </location>
</feature>
<evidence type="ECO:0000256" key="10">
    <source>
        <dbReference type="SAM" id="Coils"/>
    </source>
</evidence>
<evidence type="ECO:0000256" key="4">
    <source>
        <dbReference type="ARBA" id="ARBA00022771"/>
    </source>
</evidence>
<dbReference type="PROSITE" id="PS50297">
    <property type="entry name" value="ANK_REP_REGION"/>
    <property type="match status" value="1"/>
</dbReference>
<evidence type="ECO:0000256" key="8">
    <source>
        <dbReference type="PROSITE-ProRule" id="PRU00023"/>
    </source>
</evidence>
<reference evidence="13 14" key="1">
    <citation type="submission" date="2024-08" db="EMBL/GenBank/DDBJ databases">
        <title>Gnathostoma spinigerum genome.</title>
        <authorList>
            <person name="Gonzalez-Bertolin B."/>
            <person name="Monzon S."/>
            <person name="Zaballos A."/>
            <person name="Jimenez P."/>
            <person name="Dekumyoy P."/>
            <person name="Varona S."/>
            <person name="Cuesta I."/>
            <person name="Sumanam S."/>
            <person name="Adisakwattana P."/>
            <person name="Gasser R.B."/>
            <person name="Hernandez-Gonzalez A."/>
            <person name="Young N.D."/>
            <person name="Perteguer M.J."/>
        </authorList>
    </citation>
    <scope>NUCLEOTIDE SEQUENCE [LARGE SCALE GENOMIC DNA]</scope>
    <source>
        <strain evidence="13">AL3</strain>
        <tissue evidence="13">Liver</tissue>
    </source>
</reference>
<dbReference type="Pfam" id="PF12205">
    <property type="entry name" value="GIT1_C"/>
    <property type="match status" value="1"/>
</dbReference>
<accession>A0ABD6EGS7</accession>
<dbReference type="Gene3D" id="1.20.120.330">
    <property type="entry name" value="Nucleotidyltransferases domain 2"/>
    <property type="match status" value="1"/>
</dbReference>
<organism evidence="13 14">
    <name type="scientific">Gnathostoma spinigerum</name>
    <dbReference type="NCBI Taxonomy" id="75299"/>
    <lineage>
        <taxon>Eukaryota</taxon>
        <taxon>Metazoa</taxon>
        <taxon>Ecdysozoa</taxon>
        <taxon>Nematoda</taxon>
        <taxon>Chromadorea</taxon>
        <taxon>Rhabditida</taxon>
        <taxon>Spirurina</taxon>
        <taxon>Gnathostomatomorpha</taxon>
        <taxon>Gnathostomatoidea</taxon>
        <taxon>Gnathostomatidae</taxon>
        <taxon>Gnathostoma</taxon>
    </lineage>
</organism>
<dbReference type="EMBL" id="JBGFUD010000956">
    <property type="protein sequence ID" value="MFH4975525.1"/>
    <property type="molecule type" value="Genomic_DNA"/>
</dbReference>